<dbReference type="PRINTS" id="PR00723">
    <property type="entry name" value="SUBTILISIN"/>
</dbReference>
<feature type="compositionally biased region" description="Gly residues" evidence="7">
    <location>
        <begin position="720"/>
        <end position="780"/>
    </location>
</feature>
<feature type="active site" description="Charge relay system" evidence="5">
    <location>
        <position position="349"/>
    </location>
</feature>
<evidence type="ECO:0000256" key="3">
    <source>
        <dbReference type="ARBA" id="ARBA00022801"/>
    </source>
</evidence>
<reference evidence="10 11" key="1">
    <citation type="submission" date="2019-10" db="EMBL/GenBank/DDBJ databases">
        <title>Streptomyces tenebrisbrunneis sp.nov., an endogenous actinomycete isolated from of Lycium ruthenicum.</title>
        <authorList>
            <person name="Ma L."/>
        </authorList>
    </citation>
    <scope>NUCLEOTIDE SEQUENCE [LARGE SCALE GENOMIC DNA]</scope>
    <source>
        <strain evidence="10 11">TRM 66187</strain>
    </source>
</reference>
<feature type="compositionally biased region" description="Gly residues" evidence="7">
    <location>
        <begin position="1269"/>
        <end position="1284"/>
    </location>
</feature>
<dbReference type="PROSITE" id="PS00136">
    <property type="entry name" value="SUBTILASE_ASP"/>
    <property type="match status" value="1"/>
</dbReference>
<feature type="compositionally biased region" description="Low complexity" evidence="7">
    <location>
        <begin position="786"/>
        <end position="802"/>
    </location>
</feature>
<protein>
    <submittedName>
        <fullName evidence="10">S8 family serine peptidase</fullName>
    </submittedName>
</protein>
<dbReference type="Proteomes" id="UP000621266">
    <property type="component" value="Unassembled WGS sequence"/>
</dbReference>
<comment type="caution">
    <text evidence="10">The sequence shown here is derived from an EMBL/GenBank/DDBJ whole genome shotgun (WGS) entry which is preliminary data.</text>
</comment>
<comment type="similarity">
    <text evidence="1 5 6">Belongs to the peptidase S8 family.</text>
</comment>
<feature type="compositionally biased region" description="Gly residues" evidence="7">
    <location>
        <begin position="1294"/>
        <end position="1313"/>
    </location>
</feature>
<keyword evidence="3 5" id="KW-0378">Hydrolase</keyword>
<evidence type="ECO:0000256" key="2">
    <source>
        <dbReference type="ARBA" id="ARBA00022670"/>
    </source>
</evidence>
<dbReference type="PANTHER" id="PTHR43399">
    <property type="entry name" value="SUBTILISIN-RELATED"/>
    <property type="match status" value="1"/>
</dbReference>
<evidence type="ECO:0000256" key="5">
    <source>
        <dbReference type="PROSITE-ProRule" id="PRU01240"/>
    </source>
</evidence>
<feature type="region of interest" description="Disordered" evidence="7">
    <location>
        <begin position="1262"/>
        <end position="1314"/>
    </location>
</feature>
<feature type="signal peptide" evidence="8">
    <location>
        <begin position="1"/>
        <end position="30"/>
    </location>
</feature>
<dbReference type="Gene3D" id="3.40.50.200">
    <property type="entry name" value="Peptidase S8/S53 domain"/>
    <property type="match status" value="1"/>
</dbReference>
<feature type="domain" description="Peptidase S8/S53" evidence="9">
    <location>
        <begin position="308"/>
        <end position="577"/>
    </location>
</feature>
<sequence>MRIRHGQRQRLLTAVLTAALVFGTATQAGGAPRTGDGAATEPQLAADSGTGGHGTAGSGKAGSDTADSGTAGRDTAARDTAGPGARGGTGAGSGSPGTGPGGAEGPGGEPGAASGGAPRTVTLITGDRVVVDGSGRRVTDVLPGPGREGIPIRVRSAREGTYAVPADARQLVDRGKLDRRLFDVTGLVRDGYDDANRAGLPLIVAYTGGRGPGARTGAAAATRAGLTAAGASVHRSLPVIGADAVRAPRKDRAALWDALTAAPAADSAFRTAADGVERVWLDARVGAAIDRSVARIGTPDAWKDGYDGTGVKVAVLDTGVDETHPDLAGVEIGQRDFSEAPDAVDRSGHGTHVASTVAGSGAASGGAYRGVAPGARILDGKVLDDTGNGYTSDIVAGMEWAAGQGARVVNLSLGLFDTPETDPLEETVNTLSAERGVLFVVAAGNEGPSGRSVRTPGSAESALTVGAVDRDDALVDFSSAGPTLAGSLKPDLTAPGAGIVAAKAAEGVEGTAPPGQGGEGRYVEMSGTSMAAPHVAGAAAVLAQRRPDLTGDQLKRLLVASAAPGDPDAPAYEQGTGRVDVARAYRQSVVSEQTAVDFGLLESPHDTDEPVTRQLTYRNDGAEAVTFDLSVEALRPGGEPAPDGMFTLSEDRVTVPAGGTAAVGVIADTRVGDDLSGTFSGSVVARTETAGGQTVRTAVGVELEEEKHTLTVRVRPPGGSAEGGPGSDDGTGDASGGGGDPGDGGDGGGGGGPGDDGGVGDSAGGGSAGDDGEGASAGGDGGDDSGGATDDASDGATDGATDGADDGTDDASGGGGTDGRSAGGAATGAVNVYGRQQGWVPLPADSDGDGTVSVRLPRDDYLVESMLSVPDGDGGSHESVMIRPLITLDRGGTVAFDHGEAKPVAITAPDGAEPRRGFLTYQSGIAVYPQLEIVELDRLRLGHVGPRVAGEEFRTQVGGLWTRGDARYHLLYDRAGAFWDGFEHRVSADELATVETAVGAPASGKTATTTAQWTDTRDGAGNGAGGGPASVQLPSGEDLALPGTVRNHFTAPEGFTWSLTAAQYGAEGGWEAEFTGRPAVYRPGETYRETFNTGVFGPGIGAEGDNTDRGGRRLGNRMHVCVPVLVDGAGHVGRGRYADARSTVTANGGTVAETAAPQCSSFAVAAEEAEYRVAVEATRRAGDSAVSGSVSAEWTYRSARTEGREWAPLPLSAVRFAPRLAPDSSAAAGERMTVPLTVEGPAARDGYRALEVRVSYDRGATWRDAPVLGGDGTGGSGPDSGGDGDTGDGDTGDGDTGGGGGRAGDGAGAGEGRAGGEHLVLRHPAGTGSVSFAVTLEDREGNTFEATLLDAYLLR</sequence>
<dbReference type="InterPro" id="IPR036852">
    <property type="entry name" value="Peptidase_S8/S53_dom_sf"/>
</dbReference>
<gene>
    <name evidence="10" type="ORF">GCU69_03915</name>
</gene>
<feature type="compositionally biased region" description="Gly residues" evidence="7">
    <location>
        <begin position="49"/>
        <end position="60"/>
    </location>
</feature>
<keyword evidence="11" id="KW-1185">Reference proteome</keyword>
<keyword evidence="2 5" id="KW-0645">Protease</keyword>
<proteinExistence type="inferred from homology"/>
<feature type="active site" description="Charge relay system" evidence="5">
    <location>
        <position position="317"/>
    </location>
</feature>
<evidence type="ECO:0000259" key="9">
    <source>
        <dbReference type="Pfam" id="PF00082"/>
    </source>
</evidence>
<evidence type="ECO:0000256" key="8">
    <source>
        <dbReference type="SAM" id="SignalP"/>
    </source>
</evidence>
<evidence type="ECO:0000313" key="11">
    <source>
        <dbReference type="Proteomes" id="UP000621266"/>
    </source>
</evidence>
<dbReference type="Pfam" id="PF00082">
    <property type="entry name" value="Peptidase_S8"/>
    <property type="match status" value="1"/>
</dbReference>
<evidence type="ECO:0000256" key="4">
    <source>
        <dbReference type="ARBA" id="ARBA00022825"/>
    </source>
</evidence>
<feature type="region of interest" description="Disordered" evidence="7">
    <location>
        <begin position="703"/>
        <end position="823"/>
    </location>
</feature>
<feature type="region of interest" description="Disordered" evidence="7">
    <location>
        <begin position="27"/>
        <end position="119"/>
    </location>
</feature>
<dbReference type="PROSITE" id="PS51892">
    <property type="entry name" value="SUBTILASE"/>
    <property type="match status" value="1"/>
</dbReference>
<dbReference type="InterPro" id="IPR022398">
    <property type="entry name" value="Peptidase_S8_His-AS"/>
</dbReference>
<dbReference type="InterPro" id="IPR000209">
    <property type="entry name" value="Peptidase_S8/S53_dom"/>
</dbReference>
<name>A0ABQ7FS39_9ACTN</name>
<feature type="compositionally biased region" description="Gly residues" evidence="7">
    <location>
        <begin position="84"/>
        <end position="114"/>
    </location>
</feature>
<dbReference type="PANTHER" id="PTHR43399:SF4">
    <property type="entry name" value="CELL WALL-ASSOCIATED PROTEASE"/>
    <property type="match status" value="1"/>
</dbReference>
<dbReference type="PROSITE" id="PS00138">
    <property type="entry name" value="SUBTILASE_SER"/>
    <property type="match status" value="1"/>
</dbReference>
<evidence type="ECO:0000256" key="6">
    <source>
        <dbReference type="RuleBase" id="RU003355"/>
    </source>
</evidence>
<dbReference type="InterPro" id="IPR023827">
    <property type="entry name" value="Peptidase_S8_Asp-AS"/>
</dbReference>
<keyword evidence="8" id="KW-0732">Signal</keyword>
<evidence type="ECO:0000256" key="7">
    <source>
        <dbReference type="SAM" id="MobiDB-lite"/>
    </source>
</evidence>
<dbReference type="SUPFAM" id="SSF52743">
    <property type="entry name" value="Subtilisin-like"/>
    <property type="match status" value="1"/>
</dbReference>
<feature type="compositionally biased region" description="Gly residues" evidence="7">
    <location>
        <begin position="812"/>
        <end position="823"/>
    </location>
</feature>
<dbReference type="InterPro" id="IPR015500">
    <property type="entry name" value="Peptidase_S8_subtilisin-rel"/>
</dbReference>
<dbReference type="RefSeq" id="WP_156205124.1">
    <property type="nucleotide sequence ID" value="NZ_WHPN01000076.1"/>
</dbReference>
<dbReference type="PROSITE" id="PS00137">
    <property type="entry name" value="SUBTILASE_HIS"/>
    <property type="match status" value="1"/>
</dbReference>
<dbReference type="InterPro" id="IPR023828">
    <property type="entry name" value="Peptidase_S8_Ser-AS"/>
</dbReference>
<feature type="compositionally biased region" description="Low complexity" evidence="7">
    <location>
        <begin position="69"/>
        <end position="83"/>
    </location>
</feature>
<feature type="region of interest" description="Disordered" evidence="7">
    <location>
        <begin position="1003"/>
        <end position="1028"/>
    </location>
</feature>
<dbReference type="InterPro" id="IPR051048">
    <property type="entry name" value="Peptidase_S8/S53_subtilisin"/>
</dbReference>
<dbReference type="EMBL" id="WHPN01000076">
    <property type="protein sequence ID" value="KAF4410452.1"/>
    <property type="molecule type" value="Genomic_DNA"/>
</dbReference>
<organism evidence="10 11">
    <name type="scientific">Streptomyces lycii</name>
    <dbReference type="NCBI Taxonomy" id="2654337"/>
    <lineage>
        <taxon>Bacteria</taxon>
        <taxon>Bacillati</taxon>
        <taxon>Actinomycetota</taxon>
        <taxon>Actinomycetes</taxon>
        <taxon>Kitasatosporales</taxon>
        <taxon>Streptomycetaceae</taxon>
        <taxon>Streptomyces</taxon>
    </lineage>
</organism>
<evidence type="ECO:0000313" key="10">
    <source>
        <dbReference type="EMBL" id="KAF4410452.1"/>
    </source>
</evidence>
<feature type="chain" id="PRO_5047520317" evidence="8">
    <location>
        <begin position="31"/>
        <end position="1355"/>
    </location>
</feature>
<keyword evidence="4 5" id="KW-0720">Serine protease</keyword>
<feature type="active site" description="Charge relay system" evidence="5">
    <location>
        <position position="529"/>
    </location>
</feature>
<accession>A0ABQ7FS39</accession>
<evidence type="ECO:0000256" key="1">
    <source>
        <dbReference type="ARBA" id="ARBA00011073"/>
    </source>
</evidence>